<dbReference type="AlphaFoldDB" id="A0AAW2I5C1"/>
<feature type="transmembrane region" description="Helical" evidence="7">
    <location>
        <begin position="625"/>
        <end position="642"/>
    </location>
</feature>
<keyword evidence="5 7" id="KW-0472">Membrane</keyword>
<feature type="compositionally biased region" description="Low complexity" evidence="6">
    <location>
        <begin position="44"/>
        <end position="55"/>
    </location>
</feature>
<dbReference type="InterPro" id="IPR004680">
    <property type="entry name" value="Cit_transptr-like_dom"/>
</dbReference>
<feature type="transmembrane region" description="Helical" evidence="7">
    <location>
        <begin position="721"/>
        <end position="742"/>
    </location>
</feature>
<dbReference type="PANTHER" id="PTHR43568:SF1">
    <property type="entry name" value="P PROTEIN"/>
    <property type="match status" value="1"/>
</dbReference>
<feature type="compositionally biased region" description="Basic and acidic residues" evidence="6">
    <location>
        <begin position="1"/>
        <end position="14"/>
    </location>
</feature>
<feature type="transmembrane region" description="Helical" evidence="7">
    <location>
        <begin position="336"/>
        <end position="353"/>
    </location>
</feature>
<feature type="transmembrane region" description="Helical" evidence="7">
    <location>
        <begin position="648"/>
        <end position="667"/>
    </location>
</feature>
<feature type="compositionally biased region" description="Basic and acidic residues" evidence="6">
    <location>
        <begin position="69"/>
        <end position="81"/>
    </location>
</feature>
<evidence type="ECO:0000259" key="8">
    <source>
        <dbReference type="Pfam" id="PF03600"/>
    </source>
</evidence>
<evidence type="ECO:0000256" key="4">
    <source>
        <dbReference type="ARBA" id="ARBA00022989"/>
    </source>
</evidence>
<feature type="transmembrane region" description="Helical" evidence="7">
    <location>
        <begin position="511"/>
        <end position="531"/>
    </location>
</feature>
<feature type="domain" description="Citrate transporter-like" evidence="8">
    <location>
        <begin position="348"/>
        <end position="777"/>
    </location>
</feature>
<keyword evidence="2" id="KW-0813">Transport</keyword>
<feature type="transmembrane region" description="Helical" evidence="7">
    <location>
        <begin position="428"/>
        <end position="450"/>
    </location>
</feature>
<evidence type="ECO:0000256" key="2">
    <source>
        <dbReference type="ARBA" id="ARBA00022448"/>
    </source>
</evidence>
<gene>
    <name evidence="9" type="ORF">PYX00_004364</name>
</gene>
<protein>
    <recommendedName>
        <fullName evidence="8">Citrate transporter-like domain-containing protein</fullName>
    </recommendedName>
</protein>
<evidence type="ECO:0000256" key="3">
    <source>
        <dbReference type="ARBA" id="ARBA00022692"/>
    </source>
</evidence>
<keyword evidence="4 7" id="KW-1133">Transmembrane helix</keyword>
<comment type="subcellular location">
    <subcellularLocation>
        <location evidence="1">Membrane</location>
        <topology evidence="1">Multi-pass membrane protein</topology>
    </subcellularLocation>
</comment>
<dbReference type="PANTHER" id="PTHR43568">
    <property type="entry name" value="P PROTEIN"/>
    <property type="match status" value="1"/>
</dbReference>
<organism evidence="9">
    <name type="scientific">Menopon gallinae</name>
    <name type="common">poultry shaft louse</name>
    <dbReference type="NCBI Taxonomy" id="328185"/>
    <lineage>
        <taxon>Eukaryota</taxon>
        <taxon>Metazoa</taxon>
        <taxon>Ecdysozoa</taxon>
        <taxon>Arthropoda</taxon>
        <taxon>Hexapoda</taxon>
        <taxon>Insecta</taxon>
        <taxon>Pterygota</taxon>
        <taxon>Neoptera</taxon>
        <taxon>Paraneoptera</taxon>
        <taxon>Psocodea</taxon>
        <taxon>Troctomorpha</taxon>
        <taxon>Phthiraptera</taxon>
        <taxon>Amblycera</taxon>
        <taxon>Menoponidae</taxon>
        <taxon>Menopon</taxon>
    </lineage>
</organism>
<dbReference type="EMBL" id="JARGDH010000002">
    <property type="protein sequence ID" value="KAL0276903.1"/>
    <property type="molecule type" value="Genomic_DNA"/>
</dbReference>
<dbReference type="Pfam" id="PF03600">
    <property type="entry name" value="CitMHS"/>
    <property type="match status" value="1"/>
</dbReference>
<feature type="transmembrane region" description="Helical" evidence="7">
    <location>
        <begin position="471"/>
        <end position="491"/>
    </location>
</feature>
<dbReference type="GO" id="GO:0016020">
    <property type="term" value="C:membrane"/>
    <property type="evidence" value="ECO:0007669"/>
    <property type="project" value="UniProtKB-SubCell"/>
</dbReference>
<reference evidence="9" key="1">
    <citation type="journal article" date="2024" name="Gigascience">
        <title>Chromosome-level genome of the poultry shaft louse Menopon gallinae provides insight into the host-switching and adaptive evolution of parasitic lice.</title>
        <authorList>
            <person name="Xu Y."/>
            <person name="Ma L."/>
            <person name="Liu S."/>
            <person name="Liang Y."/>
            <person name="Liu Q."/>
            <person name="He Z."/>
            <person name="Tian L."/>
            <person name="Duan Y."/>
            <person name="Cai W."/>
            <person name="Li H."/>
            <person name="Song F."/>
        </authorList>
    </citation>
    <scope>NUCLEOTIDE SEQUENCE</scope>
    <source>
        <strain evidence="9">Cailab_2023a</strain>
    </source>
</reference>
<proteinExistence type="predicted"/>
<evidence type="ECO:0000256" key="7">
    <source>
        <dbReference type="SAM" id="Phobius"/>
    </source>
</evidence>
<dbReference type="CDD" id="cd01116">
    <property type="entry name" value="P_permease"/>
    <property type="match status" value="1"/>
</dbReference>
<dbReference type="InterPro" id="IPR051475">
    <property type="entry name" value="Diverse_Ion_Transporter"/>
</dbReference>
<name>A0AAW2I5C1_9NEOP</name>
<accession>A0AAW2I5C1</accession>
<feature type="region of interest" description="Disordered" evidence="6">
    <location>
        <begin position="1"/>
        <end position="101"/>
    </location>
</feature>
<comment type="caution">
    <text evidence="9">The sequence shown here is derived from an EMBL/GenBank/DDBJ whole genome shotgun (WGS) entry which is preliminary data.</text>
</comment>
<evidence type="ECO:0000256" key="5">
    <source>
        <dbReference type="ARBA" id="ARBA00023136"/>
    </source>
</evidence>
<evidence type="ECO:0000256" key="6">
    <source>
        <dbReference type="SAM" id="MobiDB-lite"/>
    </source>
</evidence>
<feature type="transmembrane region" description="Helical" evidence="7">
    <location>
        <begin position="763"/>
        <end position="787"/>
    </location>
</feature>
<feature type="transmembrane region" description="Helical" evidence="7">
    <location>
        <begin position="679"/>
        <end position="701"/>
    </location>
</feature>
<evidence type="ECO:0000256" key="1">
    <source>
        <dbReference type="ARBA" id="ARBA00004141"/>
    </source>
</evidence>
<dbReference type="GO" id="GO:0055085">
    <property type="term" value="P:transmembrane transport"/>
    <property type="evidence" value="ECO:0007669"/>
    <property type="project" value="InterPro"/>
</dbReference>
<evidence type="ECO:0000313" key="9">
    <source>
        <dbReference type="EMBL" id="KAL0276903.1"/>
    </source>
</evidence>
<keyword evidence="3 7" id="KW-0812">Transmembrane</keyword>
<sequence>MNPLLKEMDGRYSDSSEEETNSETQKSKAPSGGCRSVKEDRVSFSESIKSSSSEIWKLLNSIKQGPSSARERPEDVPKSGSDKGPSQAIRSVPGVKRTEESPSVSVEENLLYLDPRDIEIKKNYLSLNMDVDNKFYDNKLKFSDPAAQDDAFDGDDAKETIWCRYSKIAVMSMVWVLCTIILITKKEKISSLHQISIPPSETKTYLILDRPTKNHISVVLEGALLPNYYANLTSRWMTMWVEKLETRVALELSTPLKESHITHSANITEFWTIPLVSEELIDIVPEIKVKKTFELIDYNPEQQTKSFIRFHFQTNLNSSFPISVDYDLSPIDLEDGVVYAALVLFGLYVFIIFEIVHRTLAAMLAATMSVAILAALDERPSISDIASWIDSETLLLLFSMMVMVAIFSETGIFDYLSVYTYKITNGRVWPLINTLCFFTAFLSSFLDNVTTALLMTPVTIRLCEVMELNPVPVLMAMMIFSNIGGAITPVGDPPNVIVASHPEVINAGVDFGVFFLHMFLGVAIVSAVVYCQLRIMFRHKNVFRYAEPQDVQDLRHEIAVWQRAAASLSSYSKDEGVVRETLLKKARRLLSELKMKLLQDRAPYENYKTNLEELQEKYPITNWPLLYKSSFALMFVICVFFLHSIPELNLSLGCTAFLGAVLLLVLADRENMEGVLARVEWSTLLFFASLFILMEALSRLRLIEWIGRKTEQLILGVEPDYQLSVAIVLILWVSACASAFVDNIPLTTMMIRIVTSLAQNPQLGLPLMPLVWALCFGACLGGVATLIGSSSNVVCAGVAEQHGYRFTFVEYFKVGFPVMIVSVSVCTVYLMIAHVALGWNT</sequence>
<feature type="transmembrane region" description="Helical" evidence="7">
    <location>
        <begin position="388"/>
        <end position="408"/>
    </location>
</feature>
<feature type="transmembrane region" description="Helical" evidence="7">
    <location>
        <begin position="814"/>
        <end position="837"/>
    </location>
</feature>